<evidence type="ECO:0000313" key="2">
    <source>
        <dbReference type="EMBL" id="KAK3345162.1"/>
    </source>
</evidence>
<dbReference type="EMBL" id="JAUEPP010000004">
    <property type="protein sequence ID" value="KAK3345162.1"/>
    <property type="molecule type" value="Genomic_DNA"/>
</dbReference>
<keyword evidence="3" id="KW-1185">Reference proteome</keyword>
<protein>
    <submittedName>
        <fullName evidence="2">Uncharacterized protein</fullName>
    </submittedName>
</protein>
<accession>A0AAE0JF45</accession>
<evidence type="ECO:0000256" key="1">
    <source>
        <dbReference type="SAM" id="MobiDB-lite"/>
    </source>
</evidence>
<feature type="compositionally biased region" description="Basic and acidic residues" evidence="1">
    <location>
        <begin position="169"/>
        <end position="181"/>
    </location>
</feature>
<comment type="caution">
    <text evidence="2">The sequence shown here is derived from an EMBL/GenBank/DDBJ whole genome shotgun (WGS) entry which is preliminary data.</text>
</comment>
<reference evidence="2" key="2">
    <citation type="submission" date="2023-06" db="EMBL/GenBank/DDBJ databases">
        <authorList>
            <consortium name="Lawrence Berkeley National Laboratory"/>
            <person name="Haridas S."/>
            <person name="Hensen N."/>
            <person name="Bonometti L."/>
            <person name="Westerberg I."/>
            <person name="Brannstrom I.O."/>
            <person name="Guillou S."/>
            <person name="Cros-Aarteil S."/>
            <person name="Calhoun S."/>
            <person name="Kuo A."/>
            <person name="Mondo S."/>
            <person name="Pangilinan J."/>
            <person name="Riley R."/>
            <person name="Labutti K."/>
            <person name="Andreopoulos B."/>
            <person name="Lipzen A."/>
            <person name="Chen C."/>
            <person name="Yanf M."/>
            <person name="Daum C."/>
            <person name="Ng V."/>
            <person name="Clum A."/>
            <person name="Steindorff A."/>
            <person name="Ohm R."/>
            <person name="Martin F."/>
            <person name="Silar P."/>
            <person name="Natvig D."/>
            <person name="Lalanne C."/>
            <person name="Gautier V."/>
            <person name="Ament-Velasquez S.L."/>
            <person name="Kruys A."/>
            <person name="Hutchinson M.I."/>
            <person name="Powell A.J."/>
            <person name="Barry K."/>
            <person name="Miller A.N."/>
            <person name="Grigoriev I.V."/>
            <person name="Debuchy R."/>
            <person name="Gladieux P."/>
            <person name="Thoren M.H."/>
            <person name="Johannesson H."/>
        </authorList>
    </citation>
    <scope>NUCLEOTIDE SEQUENCE</scope>
    <source>
        <strain evidence="2">CBS 560.94</strain>
    </source>
</reference>
<reference evidence="2" key="1">
    <citation type="journal article" date="2023" name="Mol. Phylogenet. Evol.">
        <title>Genome-scale phylogeny and comparative genomics of the fungal order Sordariales.</title>
        <authorList>
            <person name="Hensen N."/>
            <person name="Bonometti L."/>
            <person name="Westerberg I."/>
            <person name="Brannstrom I.O."/>
            <person name="Guillou S."/>
            <person name="Cros-Aarteil S."/>
            <person name="Calhoun S."/>
            <person name="Haridas S."/>
            <person name="Kuo A."/>
            <person name="Mondo S."/>
            <person name="Pangilinan J."/>
            <person name="Riley R."/>
            <person name="LaButti K."/>
            <person name="Andreopoulos B."/>
            <person name="Lipzen A."/>
            <person name="Chen C."/>
            <person name="Yan M."/>
            <person name="Daum C."/>
            <person name="Ng V."/>
            <person name="Clum A."/>
            <person name="Steindorff A."/>
            <person name="Ohm R.A."/>
            <person name="Martin F."/>
            <person name="Silar P."/>
            <person name="Natvig D.O."/>
            <person name="Lalanne C."/>
            <person name="Gautier V."/>
            <person name="Ament-Velasquez S.L."/>
            <person name="Kruys A."/>
            <person name="Hutchinson M.I."/>
            <person name="Powell A.J."/>
            <person name="Barry K."/>
            <person name="Miller A.N."/>
            <person name="Grigoriev I.V."/>
            <person name="Debuchy R."/>
            <person name="Gladieux P."/>
            <person name="Hiltunen Thoren M."/>
            <person name="Johannesson H."/>
        </authorList>
    </citation>
    <scope>NUCLEOTIDE SEQUENCE</scope>
    <source>
        <strain evidence="2">CBS 560.94</strain>
    </source>
</reference>
<proteinExistence type="predicted"/>
<name>A0AAE0JF45_9PEZI</name>
<evidence type="ECO:0000313" key="3">
    <source>
        <dbReference type="Proteomes" id="UP001278500"/>
    </source>
</evidence>
<dbReference type="RefSeq" id="XP_062681775.1">
    <property type="nucleotide sequence ID" value="XM_062824568.1"/>
</dbReference>
<dbReference type="GeneID" id="87861722"/>
<feature type="region of interest" description="Disordered" evidence="1">
    <location>
        <begin position="169"/>
        <end position="200"/>
    </location>
</feature>
<organism evidence="2 3">
    <name type="scientific">Neurospora tetraspora</name>
    <dbReference type="NCBI Taxonomy" id="94610"/>
    <lineage>
        <taxon>Eukaryota</taxon>
        <taxon>Fungi</taxon>
        <taxon>Dikarya</taxon>
        <taxon>Ascomycota</taxon>
        <taxon>Pezizomycotina</taxon>
        <taxon>Sordariomycetes</taxon>
        <taxon>Sordariomycetidae</taxon>
        <taxon>Sordariales</taxon>
        <taxon>Sordariaceae</taxon>
        <taxon>Neurospora</taxon>
    </lineage>
</organism>
<dbReference type="Proteomes" id="UP001278500">
    <property type="component" value="Unassembled WGS sequence"/>
</dbReference>
<gene>
    <name evidence="2" type="ORF">B0H65DRAFT_425346</name>
</gene>
<sequence>MEGTTVNLGSITVARKNSPLSLELTASFLIDSETTALGLNQLTATDLFQHSKDGNLWMAKSGSCQLVFKTFINGQLPDPNVINPAIISSLIGMAAECSLWEEIGLQLRAKHLTLPFGSQEEDQKPETSYFLCHPDLSSEMIVPPTLTCVKFKGLVCKVNLQIDTSWRRAGEAKRPSKKVNEEPPMESEPPMVEESKPGMRRNPRRITRAANVKYTDTSRKLARKACPVTQPDPVNSDSDMVILLSISKEEEEEMSSFLDVALRKLVGIKHTSPGVKVTEDTQFPSLIEIAPAVWNLRYLQACKAIHGRSSMTAHAQTIPAIANGIARLRNARSATLREKVGRLLGAEAEAVSSTLGHPYDPEDGTRKEVEKRLWSLCQTSIHVEPIVKINKRKAKVDGEAPADTQAEERMEAFTRLTDDGWVNHPPSFGHDYPFGHFDQGTDTETETDTDAVEYGYQYQLGNVALFEDHAEWLSEDHSEEETYGEREVDFEGDDDGEDMELDELQPSSEGDYVYADGFGRLHPIPRHQALQACQIEGPTLTSDELPFGEEDHEEFGDPEEYLGGYLEWGFA</sequence>
<dbReference type="AlphaFoldDB" id="A0AAE0JF45"/>